<dbReference type="OrthoDB" id="10252235at2759"/>
<evidence type="ECO:0000313" key="2">
    <source>
        <dbReference type="EMBL" id="RKP26244.1"/>
    </source>
</evidence>
<dbReference type="SUPFAM" id="SSF56300">
    <property type="entry name" value="Metallo-dependent phosphatases"/>
    <property type="match status" value="1"/>
</dbReference>
<feature type="domain" description="Calcineurin-like phosphoesterase" evidence="1">
    <location>
        <begin position="16"/>
        <end position="210"/>
    </location>
</feature>
<dbReference type="Pfam" id="PF00149">
    <property type="entry name" value="Metallophos"/>
    <property type="match status" value="1"/>
</dbReference>
<keyword evidence="3" id="KW-1185">Reference proteome</keyword>
<dbReference type="InterPro" id="IPR004843">
    <property type="entry name" value="Calcineurin-like_PHP"/>
</dbReference>
<sequence length="213" mass="23663">MTADNHWTNAHGETVLRIVHFNDVYHLDEQKKEPVGGAARFYTALQQACSFAEASEEPVALDKALVFFSGDLFNPSIESSVTKGKHMVPVINKLNIDVACYGNHDFDFGVASLEKLAGLCNFPWLLSNVFDSSTKAPLANGKEYVVVERAGIKIGVIGLVEREWLQTISDLPPTVEYRDYVEVGQRLARHLRSEEGGQCDMVIALTHMRLPND</sequence>
<organism evidence="2 3">
    <name type="scientific">Syncephalis pseudoplumigaleata</name>
    <dbReference type="NCBI Taxonomy" id="1712513"/>
    <lineage>
        <taxon>Eukaryota</taxon>
        <taxon>Fungi</taxon>
        <taxon>Fungi incertae sedis</taxon>
        <taxon>Zoopagomycota</taxon>
        <taxon>Zoopagomycotina</taxon>
        <taxon>Zoopagomycetes</taxon>
        <taxon>Zoopagales</taxon>
        <taxon>Piptocephalidaceae</taxon>
        <taxon>Syncephalis</taxon>
    </lineage>
</organism>
<dbReference type="Gene3D" id="3.60.21.10">
    <property type="match status" value="1"/>
</dbReference>
<dbReference type="EMBL" id="KZ989473">
    <property type="protein sequence ID" value="RKP26244.1"/>
    <property type="molecule type" value="Genomic_DNA"/>
</dbReference>
<feature type="non-terminal residue" evidence="2">
    <location>
        <position position="213"/>
    </location>
</feature>
<dbReference type="AlphaFoldDB" id="A0A4P9Z1D7"/>
<name>A0A4P9Z1D7_9FUNG</name>
<dbReference type="PANTHER" id="PTHR11575:SF48">
    <property type="entry name" value="5'-NUCLEOTIDASE"/>
    <property type="match status" value="1"/>
</dbReference>
<accession>A0A4P9Z1D7</accession>
<dbReference type="GO" id="GO:0016787">
    <property type="term" value="F:hydrolase activity"/>
    <property type="evidence" value="ECO:0007669"/>
    <property type="project" value="InterPro"/>
</dbReference>
<dbReference type="InterPro" id="IPR006179">
    <property type="entry name" value="5_nucleotidase/apyrase"/>
</dbReference>
<evidence type="ECO:0000259" key="1">
    <source>
        <dbReference type="Pfam" id="PF00149"/>
    </source>
</evidence>
<dbReference type="Proteomes" id="UP000278143">
    <property type="component" value="Unassembled WGS sequence"/>
</dbReference>
<dbReference type="InterPro" id="IPR029052">
    <property type="entry name" value="Metallo-depent_PP-like"/>
</dbReference>
<proteinExistence type="predicted"/>
<dbReference type="PANTHER" id="PTHR11575">
    <property type="entry name" value="5'-NUCLEOTIDASE-RELATED"/>
    <property type="match status" value="1"/>
</dbReference>
<evidence type="ECO:0000313" key="3">
    <source>
        <dbReference type="Proteomes" id="UP000278143"/>
    </source>
</evidence>
<gene>
    <name evidence="2" type="ORF">SYNPS1DRAFT_14447</name>
</gene>
<dbReference type="GO" id="GO:0009166">
    <property type="term" value="P:nucleotide catabolic process"/>
    <property type="evidence" value="ECO:0007669"/>
    <property type="project" value="InterPro"/>
</dbReference>
<protein>
    <submittedName>
        <fullName evidence="2">Metallo-dependent phosphatase-like protein</fullName>
    </submittedName>
</protein>
<reference evidence="3" key="1">
    <citation type="journal article" date="2018" name="Nat. Microbiol.">
        <title>Leveraging single-cell genomics to expand the fungal tree of life.</title>
        <authorList>
            <person name="Ahrendt S.R."/>
            <person name="Quandt C.A."/>
            <person name="Ciobanu D."/>
            <person name="Clum A."/>
            <person name="Salamov A."/>
            <person name="Andreopoulos B."/>
            <person name="Cheng J.F."/>
            <person name="Woyke T."/>
            <person name="Pelin A."/>
            <person name="Henrissat B."/>
            <person name="Reynolds N.K."/>
            <person name="Benny G.L."/>
            <person name="Smith M.E."/>
            <person name="James T.Y."/>
            <person name="Grigoriev I.V."/>
        </authorList>
    </citation>
    <scope>NUCLEOTIDE SEQUENCE [LARGE SCALE GENOMIC DNA]</scope>
    <source>
        <strain evidence="3">Benny S71-1</strain>
    </source>
</reference>